<evidence type="ECO:0000256" key="1">
    <source>
        <dbReference type="RuleBase" id="RU363097"/>
    </source>
</evidence>
<dbReference type="AlphaFoldDB" id="A0A9P0H7T9"/>
<protein>
    <recommendedName>
        <fullName evidence="1">Fatty acyl-CoA reductase</fullName>
        <ecNumber evidence="1">1.2.1.84</ecNumber>
    </recommendedName>
</protein>
<reference evidence="3" key="1">
    <citation type="submission" date="2022-01" db="EMBL/GenBank/DDBJ databases">
        <authorList>
            <person name="King R."/>
        </authorList>
    </citation>
    <scope>NUCLEOTIDE SEQUENCE</scope>
</reference>
<dbReference type="Pfam" id="PF07993">
    <property type="entry name" value="NAD_binding_4"/>
    <property type="match status" value="1"/>
</dbReference>
<dbReference type="InterPro" id="IPR026055">
    <property type="entry name" value="FAR"/>
</dbReference>
<comment type="similarity">
    <text evidence="1">Belongs to the fatty acyl-CoA reductase family.</text>
</comment>
<dbReference type="Gene3D" id="3.40.50.720">
    <property type="entry name" value="NAD(P)-binding Rossmann-like Domain"/>
    <property type="match status" value="1"/>
</dbReference>
<dbReference type="EC" id="1.2.1.84" evidence="1"/>
<evidence type="ECO:0000313" key="4">
    <source>
        <dbReference type="Proteomes" id="UP001152798"/>
    </source>
</evidence>
<dbReference type="GO" id="GO:0035336">
    <property type="term" value="P:long-chain fatty-acyl-CoA metabolic process"/>
    <property type="evidence" value="ECO:0007669"/>
    <property type="project" value="TreeGrafter"/>
</dbReference>
<feature type="domain" description="Thioester reductase (TE)" evidence="2">
    <location>
        <begin position="2"/>
        <end position="145"/>
    </location>
</feature>
<evidence type="ECO:0000259" key="2">
    <source>
        <dbReference type="Pfam" id="PF07993"/>
    </source>
</evidence>
<dbReference type="InterPro" id="IPR013120">
    <property type="entry name" value="FAR_NAD-bd"/>
</dbReference>
<dbReference type="GO" id="GO:0102965">
    <property type="term" value="F:alcohol-forming long-chain fatty acyl-CoA reductase activity"/>
    <property type="evidence" value="ECO:0007669"/>
    <property type="project" value="UniProtKB-EC"/>
</dbReference>
<keyword evidence="1" id="KW-0444">Lipid biosynthesis</keyword>
<name>A0A9P0H7T9_NEZVI</name>
<dbReference type="GO" id="GO:0080019">
    <property type="term" value="F:alcohol-forming very long-chain fatty acyl-CoA reductase activity"/>
    <property type="evidence" value="ECO:0007669"/>
    <property type="project" value="InterPro"/>
</dbReference>
<dbReference type="PANTHER" id="PTHR11011:SF45">
    <property type="entry name" value="FATTY ACYL-COA REDUCTASE CG8306-RELATED"/>
    <property type="match status" value="1"/>
</dbReference>
<dbReference type="EMBL" id="OV725079">
    <property type="protein sequence ID" value="CAH1397027.1"/>
    <property type="molecule type" value="Genomic_DNA"/>
</dbReference>
<keyword evidence="1" id="KW-0560">Oxidoreductase</keyword>
<accession>A0A9P0H7T9</accession>
<evidence type="ECO:0000313" key="3">
    <source>
        <dbReference type="EMBL" id="CAH1397027.1"/>
    </source>
</evidence>
<sequence>MPNIGLSWVDMERIKGRVDVVFHVAAIVNFSAALDKAVITNVGGTAAVLAIAKEMLNLQALVYVSTAYCNCTVDGFIEEKVYQSRWDPMELLREVMESPSEEINRRTKEFLIDHPNTYSFTKQLAENLIAQECGDLPIAIVRPSIGENGERDFSLEDKEGRGHTSSLDDDVLLALVEKTPRTSVRELAGKLSLRRSIVDDHLKAIGKVKRHANWVPLTLNNRHKN</sequence>
<comment type="catalytic activity">
    <reaction evidence="1">
        <text>a long-chain fatty acyl-CoA + 2 NADPH + 2 H(+) = a long-chain primary fatty alcohol + 2 NADP(+) + CoA</text>
        <dbReference type="Rhea" id="RHEA:52716"/>
        <dbReference type="ChEBI" id="CHEBI:15378"/>
        <dbReference type="ChEBI" id="CHEBI:57287"/>
        <dbReference type="ChEBI" id="CHEBI:57783"/>
        <dbReference type="ChEBI" id="CHEBI:58349"/>
        <dbReference type="ChEBI" id="CHEBI:77396"/>
        <dbReference type="ChEBI" id="CHEBI:83139"/>
        <dbReference type="EC" id="1.2.1.84"/>
    </reaction>
</comment>
<gene>
    <name evidence="3" type="ORF">NEZAVI_LOCUS6959</name>
</gene>
<dbReference type="SUPFAM" id="SSF51735">
    <property type="entry name" value="NAD(P)-binding Rossmann-fold domains"/>
    <property type="match status" value="1"/>
</dbReference>
<dbReference type="OrthoDB" id="6622685at2759"/>
<organism evidence="3 4">
    <name type="scientific">Nezara viridula</name>
    <name type="common">Southern green stink bug</name>
    <name type="synonym">Cimex viridulus</name>
    <dbReference type="NCBI Taxonomy" id="85310"/>
    <lineage>
        <taxon>Eukaryota</taxon>
        <taxon>Metazoa</taxon>
        <taxon>Ecdysozoa</taxon>
        <taxon>Arthropoda</taxon>
        <taxon>Hexapoda</taxon>
        <taxon>Insecta</taxon>
        <taxon>Pterygota</taxon>
        <taxon>Neoptera</taxon>
        <taxon>Paraneoptera</taxon>
        <taxon>Hemiptera</taxon>
        <taxon>Heteroptera</taxon>
        <taxon>Panheteroptera</taxon>
        <taxon>Pentatomomorpha</taxon>
        <taxon>Pentatomoidea</taxon>
        <taxon>Pentatomidae</taxon>
        <taxon>Pentatominae</taxon>
        <taxon>Nezara</taxon>
    </lineage>
</organism>
<dbReference type="Proteomes" id="UP001152798">
    <property type="component" value="Chromosome 3"/>
</dbReference>
<dbReference type="InterPro" id="IPR036291">
    <property type="entry name" value="NAD(P)-bd_dom_sf"/>
</dbReference>
<comment type="function">
    <text evidence="1">Catalyzes the reduction of fatty acyl-CoA to fatty alcohols.</text>
</comment>
<keyword evidence="1" id="KW-0443">Lipid metabolism</keyword>
<keyword evidence="1" id="KW-0521">NADP</keyword>
<keyword evidence="4" id="KW-1185">Reference proteome</keyword>
<proteinExistence type="inferred from homology"/>
<dbReference type="PANTHER" id="PTHR11011">
    <property type="entry name" value="MALE STERILITY PROTEIN 2-RELATED"/>
    <property type="match status" value="1"/>
</dbReference>